<feature type="transmembrane region" description="Helical" evidence="1">
    <location>
        <begin position="20"/>
        <end position="47"/>
    </location>
</feature>
<evidence type="ECO:0000313" key="2">
    <source>
        <dbReference type="EMBL" id="AKH48596.1"/>
    </source>
</evidence>
<sequence>MLHLIGLMLRYKFLLLMPYYLFIIYLRLICLSFSNANISSVVFSSLVSKP</sequence>
<reference evidence="2" key="1">
    <citation type="journal article" date="2015" name="Front. Microbiol.">
        <title>Combining genomic sequencing methods to explore viral diversity and reveal potential virus-host interactions.</title>
        <authorList>
            <person name="Chow C.E."/>
            <person name="Winget D.M."/>
            <person name="White R.A.III."/>
            <person name="Hallam S.J."/>
            <person name="Suttle C.A."/>
        </authorList>
    </citation>
    <scope>NUCLEOTIDE SEQUENCE</scope>
    <source>
        <strain evidence="2">Oxic1_11</strain>
    </source>
</reference>
<keyword evidence="1" id="KW-0472">Membrane</keyword>
<dbReference type="EMBL" id="KR029606">
    <property type="protein sequence ID" value="AKH48596.1"/>
    <property type="molecule type" value="Genomic_DNA"/>
</dbReference>
<name>A0A0F7LBK0_9VIRU</name>
<keyword evidence="1" id="KW-0812">Transmembrane</keyword>
<accession>A0A0F7LBK0</accession>
<organism evidence="2">
    <name type="scientific">uncultured marine virus</name>
    <dbReference type="NCBI Taxonomy" id="186617"/>
    <lineage>
        <taxon>Viruses</taxon>
        <taxon>environmental samples</taxon>
    </lineage>
</organism>
<protein>
    <submittedName>
        <fullName evidence="2">Uncharacterized protein</fullName>
    </submittedName>
</protein>
<proteinExistence type="predicted"/>
<evidence type="ECO:0000256" key="1">
    <source>
        <dbReference type="SAM" id="Phobius"/>
    </source>
</evidence>
<reference evidence="2" key="2">
    <citation type="submission" date="2015-03" db="EMBL/GenBank/DDBJ databases">
        <authorList>
            <person name="Chow C.-E.T."/>
            <person name="Winget D.M."/>
            <person name="White R.A.III."/>
            <person name="Hallam S.J."/>
            <person name="Suttle C.A."/>
        </authorList>
    </citation>
    <scope>NUCLEOTIDE SEQUENCE</scope>
    <source>
        <strain evidence="2">Oxic1_11</strain>
    </source>
</reference>
<keyword evidence="1" id="KW-1133">Transmembrane helix</keyword>